<feature type="transmembrane region" description="Helical" evidence="1">
    <location>
        <begin position="76"/>
        <end position="95"/>
    </location>
</feature>
<dbReference type="Proteomes" id="UP001162131">
    <property type="component" value="Unassembled WGS sequence"/>
</dbReference>
<gene>
    <name evidence="2" type="ORF">BSTOLATCC_MIC37739</name>
</gene>
<evidence type="ECO:0000313" key="3">
    <source>
        <dbReference type="Proteomes" id="UP001162131"/>
    </source>
</evidence>
<proteinExistence type="predicted"/>
<keyword evidence="3" id="KW-1185">Reference proteome</keyword>
<feature type="transmembrane region" description="Helical" evidence="1">
    <location>
        <begin position="46"/>
        <end position="64"/>
    </location>
</feature>
<name>A0AAU9JH43_9CILI</name>
<sequence length="138" mass="15976">MSGIWKLYARPSNREEGQVVEGLRGMGEVKYYTGNEYYGKDSTKGFWFNFKMALCYGFGLWSYAYCTRNGIKAQRWLSSLILTAVPCTYLLIWHGDDVPVGNSRRLSLEERLNFYPVTRRALERAVEEVLNEPKPSKN</sequence>
<keyword evidence="1" id="KW-0812">Transmembrane</keyword>
<reference evidence="2" key="1">
    <citation type="submission" date="2021-09" db="EMBL/GenBank/DDBJ databases">
        <authorList>
            <consortium name="AG Swart"/>
            <person name="Singh M."/>
            <person name="Singh A."/>
            <person name="Seah K."/>
            <person name="Emmerich C."/>
        </authorList>
    </citation>
    <scope>NUCLEOTIDE SEQUENCE</scope>
    <source>
        <strain evidence="2">ATCC30299</strain>
    </source>
</reference>
<accession>A0AAU9JH43</accession>
<keyword evidence="1" id="KW-0472">Membrane</keyword>
<comment type="caution">
    <text evidence="2">The sequence shown here is derived from an EMBL/GenBank/DDBJ whole genome shotgun (WGS) entry which is preliminary data.</text>
</comment>
<dbReference type="AlphaFoldDB" id="A0AAU9JH43"/>
<organism evidence="2 3">
    <name type="scientific">Blepharisma stoltei</name>
    <dbReference type="NCBI Taxonomy" id="1481888"/>
    <lineage>
        <taxon>Eukaryota</taxon>
        <taxon>Sar</taxon>
        <taxon>Alveolata</taxon>
        <taxon>Ciliophora</taxon>
        <taxon>Postciliodesmatophora</taxon>
        <taxon>Heterotrichea</taxon>
        <taxon>Heterotrichida</taxon>
        <taxon>Blepharismidae</taxon>
        <taxon>Blepharisma</taxon>
    </lineage>
</organism>
<dbReference type="EMBL" id="CAJZBQ010000037">
    <property type="protein sequence ID" value="CAG9324993.1"/>
    <property type="molecule type" value="Genomic_DNA"/>
</dbReference>
<keyword evidence="1" id="KW-1133">Transmembrane helix</keyword>
<evidence type="ECO:0000313" key="2">
    <source>
        <dbReference type="EMBL" id="CAG9324993.1"/>
    </source>
</evidence>
<protein>
    <submittedName>
        <fullName evidence="2">Uncharacterized protein</fullName>
    </submittedName>
</protein>
<evidence type="ECO:0000256" key="1">
    <source>
        <dbReference type="SAM" id="Phobius"/>
    </source>
</evidence>